<dbReference type="Pfam" id="PF14281">
    <property type="entry name" value="PDDEXK_4"/>
    <property type="match status" value="1"/>
</dbReference>
<dbReference type="AlphaFoldDB" id="A0A0C4WL78"/>
<dbReference type="Proteomes" id="UP000068210">
    <property type="component" value="Plasmid pAcX50d"/>
</dbReference>
<evidence type="ECO:0000313" key="2">
    <source>
        <dbReference type="Proteomes" id="UP000068210"/>
    </source>
</evidence>
<evidence type="ECO:0000313" key="1">
    <source>
        <dbReference type="EMBL" id="AJE23553.1"/>
    </source>
</evidence>
<proteinExistence type="predicted"/>
<gene>
    <name evidence="1" type="ORF">Achr_d170</name>
</gene>
<sequence>MNTVSLERLQGFFERLRNLSPGPQASPRPQLDPIHLSRFLDALRACSPEQLALDRSEPLLAAIDIPTLATFFDSLRTPLEHLRARGEFCNPWRVARLARDEVRNTAVLAWLLDPAGDHGLGDFLLAALLAWVHRRQEQIPCIPGDRVRVVREACLNNDGRNRVDIELRSRSPDGAFYVLIEAKIGAPEGAEQLARYARAAELAAGGLPWAIIYLTTDGRMSRTVADLHSSRILTLSWKELASVLLRSLERMPHTHPAFQGFSFRLAETFLRHVRTF</sequence>
<dbReference type="RefSeq" id="WP_082045617.1">
    <property type="nucleotide sequence ID" value="NZ_CP010419.1"/>
</dbReference>
<keyword evidence="2" id="KW-1185">Reference proteome</keyword>
<dbReference type="KEGG" id="acx:Achr_d170"/>
<name>A0A0C4WL78_9GAMM</name>
<reference evidence="1 2" key="1">
    <citation type="journal article" date="2015" name="PLoS ONE">
        <title>Azotobacter Genomes: The Genome of Azotobacter chroococcum NCIMB 8003 (ATCC 4412).</title>
        <authorList>
            <person name="Robson R.L."/>
            <person name="Jones R."/>
            <person name="Robson R.M."/>
            <person name="Schwartz A."/>
            <person name="Richardson T.H."/>
        </authorList>
    </citation>
    <scope>NUCLEOTIDE SEQUENCE [LARGE SCALE GENOMIC DNA]</scope>
    <source>
        <strain evidence="1 2">NCIMB 8003</strain>
        <plasmid evidence="2">Plasmid pAcX50d</plasmid>
    </source>
</reference>
<dbReference type="EMBL" id="CP010419">
    <property type="protein sequence ID" value="AJE23553.1"/>
    <property type="molecule type" value="Genomic_DNA"/>
</dbReference>
<accession>A0A0C4WL78</accession>
<dbReference type="HOGENOM" id="CLU_1007038_0_0_6"/>
<organism evidence="1 2">
    <name type="scientific">Azotobacter chroococcum NCIMB 8003</name>
    <dbReference type="NCBI Taxonomy" id="1328314"/>
    <lineage>
        <taxon>Bacteria</taxon>
        <taxon>Pseudomonadati</taxon>
        <taxon>Pseudomonadota</taxon>
        <taxon>Gammaproteobacteria</taxon>
        <taxon>Pseudomonadales</taxon>
        <taxon>Pseudomonadaceae</taxon>
        <taxon>Azotobacter</taxon>
    </lineage>
</organism>
<protein>
    <recommendedName>
        <fullName evidence="3">PD-(D/E)XK nuclease superfamily protein</fullName>
    </recommendedName>
</protein>
<dbReference type="InterPro" id="IPR029470">
    <property type="entry name" value="PDDEXK_4"/>
</dbReference>
<keyword evidence="1" id="KW-0614">Plasmid</keyword>
<evidence type="ECO:0008006" key="3">
    <source>
        <dbReference type="Google" id="ProtNLM"/>
    </source>
</evidence>
<geneLocation type="plasmid" evidence="1 2">
    <name>pAcX50d</name>
</geneLocation>